<evidence type="ECO:0000313" key="2">
    <source>
        <dbReference type="Proteomes" id="UP001177021"/>
    </source>
</evidence>
<organism evidence="1 2">
    <name type="scientific">Trifolium pratense</name>
    <name type="common">Red clover</name>
    <dbReference type="NCBI Taxonomy" id="57577"/>
    <lineage>
        <taxon>Eukaryota</taxon>
        <taxon>Viridiplantae</taxon>
        <taxon>Streptophyta</taxon>
        <taxon>Embryophyta</taxon>
        <taxon>Tracheophyta</taxon>
        <taxon>Spermatophyta</taxon>
        <taxon>Magnoliopsida</taxon>
        <taxon>eudicotyledons</taxon>
        <taxon>Gunneridae</taxon>
        <taxon>Pentapetalae</taxon>
        <taxon>rosids</taxon>
        <taxon>fabids</taxon>
        <taxon>Fabales</taxon>
        <taxon>Fabaceae</taxon>
        <taxon>Papilionoideae</taxon>
        <taxon>50 kb inversion clade</taxon>
        <taxon>NPAAA clade</taxon>
        <taxon>Hologalegina</taxon>
        <taxon>IRL clade</taxon>
        <taxon>Trifolieae</taxon>
        <taxon>Trifolium</taxon>
    </lineage>
</organism>
<keyword evidence="2" id="KW-1185">Reference proteome</keyword>
<proteinExistence type="predicted"/>
<name>A0ACB0IB46_TRIPR</name>
<gene>
    <name evidence="1" type="ORF">MILVUS5_LOCUS1334</name>
</gene>
<comment type="caution">
    <text evidence="1">The sequence shown here is derived from an EMBL/GenBank/DDBJ whole genome shotgun (WGS) entry which is preliminary data.</text>
</comment>
<evidence type="ECO:0000313" key="1">
    <source>
        <dbReference type="EMBL" id="CAJ2629321.1"/>
    </source>
</evidence>
<sequence length="138" mass="15421">MNQYGKLLKDLQMNNPTNEPLLAKEGKIISQLKDTSTSSQNPTGAMCAMKLNKPNEIAKHVSFVVVIAIICLGPFFDMWIEPSLMKLQNGQALASSIRLLGFMVFVWAVSIMILVGVPFVRMQSFALICWAIWMQIKS</sequence>
<protein>
    <submittedName>
        <fullName evidence="1">Uncharacterized protein</fullName>
    </submittedName>
</protein>
<accession>A0ACB0IB46</accession>
<dbReference type="Proteomes" id="UP001177021">
    <property type="component" value="Unassembled WGS sequence"/>
</dbReference>
<reference evidence="1" key="1">
    <citation type="submission" date="2023-10" db="EMBL/GenBank/DDBJ databases">
        <authorList>
            <person name="Rodriguez Cubillos JULIANA M."/>
            <person name="De Vega J."/>
        </authorList>
    </citation>
    <scope>NUCLEOTIDE SEQUENCE</scope>
</reference>
<dbReference type="EMBL" id="CASHSV030000001">
    <property type="protein sequence ID" value="CAJ2629321.1"/>
    <property type="molecule type" value="Genomic_DNA"/>
</dbReference>